<name>A0A8J6C5Q7_DIALT</name>
<proteinExistence type="predicted"/>
<feature type="region of interest" description="Disordered" evidence="1">
    <location>
        <begin position="215"/>
        <end position="313"/>
    </location>
</feature>
<dbReference type="EMBL" id="JAGTXO010000018">
    <property type="protein sequence ID" value="KAG8462847.1"/>
    <property type="molecule type" value="Genomic_DNA"/>
</dbReference>
<dbReference type="AlphaFoldDB" id="A0A8J6C5Q7"/>
<protein>
    <recommendedName>
        <fullName evidence="2">Retinoblastoma-associated protein B-box domain-containing protein</fullName>
    </recommendedName>
</protein>
<gene>
    <name evidence="3" type="ORF">KFE25_001620</name>
</gene>
<dbReference type="Pfam" id="PF01857">
    <property type="entry name" value="RB_B"/>
    <property type="match status" value="1"/>
</dbReference>
<keyword evidence="4" id="KW-1185">Reference proteome</keyword>
<dbReference type="InterPro" id="IPR002719">
    <property type="entry name" value="RB_B"/>
</dbReference>
<comment type="caution">
    <text evidence="3">The sequence shown here is derived from an EMBL/GenBank/DDBJ whole genome shotgun (WGS) entry which is preliminary data.</text>
</comment>
<dbReference type="GO" id="GO:0006357">
    <property type="term" value="P:regulation of transcription by RNA polymerase II"/>
    <property type="evidence" value="ECO:0007669"/>
    <property type="project" value="InterPro"/>
</dbReference>
<feature type="region of interest" description="Disordered" evidence="1">
    <location>
        <begin position="487"/>
        <end position="508"/>
    </location>
</feature>
<organism evidence="3 4">
    <name type="scientific">Diacronema lutheri</name>
    <name type="common">Unicellular marine alga</name>
    <name type="synonym">Monochrysis lutheri</name>
    <dbReference type="NCBI Taxonomy" id="2081491"/>
    <lineage>
        <taxon>Eukaryota</taxon>
        <taxon>Haptista</taxon>
        <taxon>Haptophyta</taxon>
        <taxon>Pavlovophyceae</taxon>
        <taxon>Pavlovales</taxon>
        <taxon>Pavlovaceae</taxon>
        <taxon>Diacronema</taxon>
    </lineage>
</organism>
<feature type="domain" description="Retinoblastoma-associated protein B-box" evidence="2">
    <location>
        <begin position="46"/>
        <end position="136"/>
    </location>
</feature>
<dbReference type="PANTHER" id="PTHR13742">
    <property type="entry name" value="RETINOBLASTOMA-ASSOCIATED PROTEIN RB -RELATED"/>
    <property type="match status" value="1"/>
</dbReference>
<dbReference type="PANTHER" id="PTHR13742:SF17">
    <property type="entry name" value="RE32990P-RELATED"/>
    <property type="match status" value="1"/>
</dbReference>
<dbReference type="GO" id="GO:0000785">
    <property type="term" value="C:chromatin"/>
    <property type="evidence" value="ECO:0007669"/>
    <property type="project" value="TreeGrafter"/>
</dbReference>
<dbReference type="GO" id="GO:0030154">
    <property type="term" value="P:cell differentiation"/>
    <property type="evidence" value="ECO:0007669"/>
    <property type="project" value="TreeGrafter"/>
</dbReference>
<evidence type="ECO:0000259" key="2">
    <source>
        <dbReference type="Pfam" id="PF01857"/>
    </source>
</evidence>
<evidence type="ECO:0000256" key="1">
    <source>
        <dbReference type="SAM" id="MobiDB-lite"/>
    </source>
</evidence>
<accession>A0A8J6C5Q7</accession>
<evidence type="ECO:0000313" key="4">
    <source>
        <dbReference type="Proteomes" id="UP000751190"/>
    </source>
</evidence>
<dbReference type="GO" id="GO:0005667">
    <property type="term" value="C:transcription regulator complex"/>
    <property type="evidence" value="ECO:0007669"/>
    <property type="project" value="TreeGrafter"/>
</dbReference>
<dbReference type="SUPFAM" id="SSF47954">
    <property type="entry name" value="Cyclin-like"/>
    <property type="match status" value="1"/>
</dbReference>
<reference evidence="3" key="1">
    <citation type="submission" date="2021-05" db="EMBL/GenBank/DDBJ databases">
        <title>The genome of the haptophyte Pavlova lutheri (Diacronema luteri, Pavlovales) - a model for lipid biosynthesis in eukaryotic algae.</title>
        <authorList>
            <person name="Hulatt C.J."/>
            <person name="Posewitz M.C."/>
        </authorList>
    </citation>
    <scope>NUCLEOTIDE SEQUENCE</scope>
    <source>
        <strain evidence="3">NIVA-4/92</strain>
    </source>
</reference>
<dbReference type="Proteomes" id="UP000751190">
    <property type="component" value="Unassembled WGS sequence"/>
</dbReference>
<dbReference type="InterPro" id="IPR036915">
    <property type="entry name" value="Cyclin-like_sf"/>
</dbReference>
<dbReference type="InterPro" id="IPR028309">
    <property type="entry name" value="RB_fam"/>
</dbReference>
<feature type="compositionally biased region" description="Low complexity" evidence="1">
    <location>
        <begin position="231"/>
        <end position="261"/>
    </location>
</feature>
<dbReference type="GO" id="GO:2000134">
    <property type="term" value="P:negative regulation of G1/S transition of mitotic cell cycle"/>
    <property type="evidence" value="ECO:0007669"/>
    <property type="project" value="TreeGrafter"/>
</dbReference>
<dbReference type="GO" id="GO:0005634">
    <property type="term" value="C:nucleus"/>
    <property type="evidence" value="ECO:0007669"/>
    <property type="project" value="InterPro"/>
</dbReference>
<dbReference type="Gene3D" id="1.10.472.10">
    <property type="entry name" value="Cyclin-like"/>
    <property type="match status" value="1"/>
</dbReference>
<evidence type="ECO:0000313" key="3">
    <source>
        <dbReference type="EMBL" id="KAG8462847.1"/>
    </source>
</evidence>
<dbReference type="GO" id="GO:0000977">
    <property type="term" value="F:RNA polymerase II transcription regulatory region sequence-specific DNA binding"/>
    <property type="evidence" value="ECO:0007669"/>
    <property type="project" value="TreeGrafter"/>
</dbReference>
<sequence length="543" mass="54488">MAQNAGAPPAEATGPVAEDSARAEETLTLISTELARFKPAINMLAVNEQVRRVVQYVLAHNYDLLEGRHPDQLVIAAVYGVCKIHSTDVTFKDLVQAYKTIAATSSNMWLAVPLVRPGSFGNIIAFYNDVFVPRCKDYLHGMKDGSTPITVSPSGCASANAATATADVTAGAADAAAHADVDAPACPQGGAVSSGAAHGTLVGSPNGFRVKRQRVAGSSGDVKGAPGAGADGAAPAAPAAHGAHGAAGAASAAGGDGNADATLMGPPLSPTRRPAAHVPRSPYVEYPASPFKRPAPSPIRPAATSPRRAVPPSPLRARLAGDAGAGAGVDGLLSPQRKVPAKYGQVTLSPARAVKSPLQHAAHTPRTAFFRSTIGTPLGAPSPHGGTVPSPCTRFDAINEKLKSPNCIGVGAHGSNGGARTLLGGGRSPVPRRMATQPLDFERRRPGPSALGGGGGSDAATAGQPRISLAAQSALLALADASSGNFQRPGGGHAPVDGAAGARPAERGVHAARGPVAGAPVPDSHRMQDLAVASVLLSADDGQ</sequence>
<feature type="region of interest" description="Disordered" evidence="1">
    <location>
        <begin position="1"/>
        <end position="20"/>
    </location>
</feature>
<feature type="region of interest" description="Disordered" evidence="1">
    <location>
        <begin position="421"/>
        <end position="462"/>
    </location>
</feature>
<dbReference type="OrthoDB" id="844594at2759"/>